<sequence>MMKMEHEKLQGAPPCCRGTAIKALKDTSHNNEQPSVVVVGGGVFSTPTAYHLAQRGHASVTVLDRFDAPSEDSAAIDLNKVVRTDYPNQLYTKLGLEAMQRAGGSRARETAEKSGCWGLKYMTAEEIRQKWPVLTGYFPDWTNLWSPAAGWKWIYNNKGTCTGAISANGRIHQADIVILASGSNTTTLVKAKEEVVAQTMVICVMKPEPREVEKHKGIPVIDNFEQAALRPELRDGLAPDLSFRSRPYPGTENLYIVTIGSNHGFKFLPVICKYVVDILEGKLGQEWLDLWKWKFRKRPDSFQDPHPLPVRELSDLSG</sequence>
<evidence type="ECO:0000256" key="2">
    <source>
        <dbReference type="ARBA" id="ARBA00010989"/>
    </source>
</evidence>
<dbReference type="Gene3D" id="3.50.50.60">
    <property type="entry name" value="FAD/NAD(P)-binding domain"/>
    <property type="match status" value="3"/>
</dbReference>
<dbReference type="Proteomes" id="UP000294003">
    <property type="component" value="Unassembled WGS sequence"/>
</dbReference>
<comment type="cofactor">
    <cofactor evidence="1">
        <name>FAD</name>
        <dbReference type="ChEBI" id="CHEBI:57692"/>
    </cofactor>
</comment>
<evidence type="ECO:0000256" key="5">
    <source>
        <dbReference type="ARBA" id="ARBA00023002"/>
    </source>
</evidence>
<dbReference type="Pfam" id="PF01266">
    <property type="entry name" value="DAO"/>
    <property type="match status" value="1"/>
</dbReference>
<dbReference type="EMBL" id="QJNS01000023">
    <property type="protein sequence ID" value="RYO92881.1"/>
    <property type="molecule type" value="Genomic_DNA"/>
</dbReference>
<dbReference type="InterPro" id="IPR006076">
    <property type="entry name" value="FAD-dep_OxRdtase"/>
</dbReference>
<feature type="domain" description="FAD dependent oxidoreductase" evidence="6">
    <location>
        <begin position="36"/>
        <end position="102"/>
    </location>
</feature>
<dbReference type="InterPro" id="IPR036188">
    <property type="entry name" value="FAD/NAD-bd_sf"/>
</dbReference>
<evidence type="ECO:0000256" key="4">
    <source>
        <dbReference type="ARBA" id="ARBA00022827"/>
    </source>
</evidence>
<evidence type="ECO:0000259" key="6">
    <source>
        <dbReference type="Pfam" id="PF01266"/>
    </source>
</evidence>
<keyword evidence="4" id="KW-0274">FAD</keyword>
<organism evidence="7 8">
    <name type="scientific">Monosporascus cannonballus</name>
    <dbReference type="NCBI Taxonomy" id="155416"/>
    <lineage>
        <taxon>Eukaryota</taxon>
        <taxon>Fungi</taxon>
        <taxon>Dikarya</taxon>
        <taxon>Ascomycota</taxon>
        <taxon>Pezizomycotina</taxon>
        <taxon>Sordariomycetes</taxon>
        <taxon>Xylariomycetidae</taxon>
        <taxon>Xylariales</taxon>
        <taxon>Xylariales incertae sedis</taxon>
        <taxon>Monosporascus</taxon>
    </lineage>
</organism>
<protein>
    <recommendedName>
        <fullName evidence="6">FAD dependent oxidoreductase domain-containing protein</fullName>
    </recommendedName>
</protein>
<evidence type="ECO:0000313" key="7">
    <source>
        <dbReference type="EMBL" id="RYO92881.1"/>
    </source>
</evidence>
<dbReference type="PANTHER" id="PTHR10961">
    <property type="entry name" value="PEROXISOMAL SARCOSINE OXIDASE"/>
    <property type="match status" value="1"/>
</dbReference>
<evidence type="ECO:0000313" key="8">
    <source>
        <dbReference type="Proteomes" id="UP000294003"/>
    </source>
</evidence>
<gene>
    <name evidence="7" type="ORF">DL762_001372</name>
</gene>
<keyword evidence="5" id="KW-0560">Oxidoreductase</keyword>
<keyword evidence="8" id="KW-1185">Reference proteome</keyword>
<comment type="caution">
    <text evidence="7">The sequence shown here is derived from an EMBL/GenBank/DDBJ whole genome shotgun (WGS) entry which is preliminary data.</text>
</comment>
<dbReference type="PANTHER" id="PTHR10961:SF37">
    <property type="entry name" value="FAD DEPENDENT OXIDOREDUCTASE DOMAIN-CONTAINING PROTEIN"/>
    <property type="match status" value="1"/>
</dbReference>
<dbReference type="InterPro" id="IPR045170">
    <property type="entry name" value="MTOX"/>
</dbReference>
<name>A0ABY0HGE4_9PEZI</name>
<comment type="similarity">
    <text evidence="2">Belongs to the MSOX/MTOX family.</text>
</comment>
<reference evidence="7 8" key="1">
    <citation type="submission" date="2018-06" db="EMBL/GenBank/DDBJ databases">
        <title>Complete Genomes of Monosporascus.</title>
        <authorList>
            <person name="Robinson A.J."/>
            <person name="Natvig D.O."/>
        </authorList>
    </citation>
    <scope>NUCLEOTIDE SEQUENCE [LARGE SCALE GENOMIC DNA]</scope>
    <source>
        <strain evidence="7 8">CBS 609.92</strain>
    </source>
</reference>
<dbReference type="SUPFAM" id="SSF51905">
    <property type="entry name" value="FAD/NAD(P)-binding domain"/>
    <property type="match status" value="1"/>
</dbReference>
<evidence type="ECO:0000256" key="1">
    <source>
        <dbReference type="ARBA" id="ARBA00001974"/>
    </source>
</evidence>
<keyword evidence="3" id="KW-0285">Flavoprotein</keyword>
<evidence type="ECO:0000256" key="3">
    <source>
        <dbReference type="ARBA" id="ARBA00022630"/>
    </source>
</evidence>
<proteinExistence type="inferred from homology"/>
<accession>A0ABY0HGE4</accession>